<dbReference type="Pfam" id="PF20517">
    <property type="entry name" value="TMEM127"/>
    <property type="match status" value="1"/>
</dbReference>
<evidence type="ECO:0000313" key="3">
    <source>
        <dbReference type="EMBL" id="KAJ4451481.1"/>
    </source>
</evidence>
<dbReference type="PANTHER" id="PTHR28358">
    <property type="entry name" value="TRANSMEMBRANE PROTEIN 127"/>
    <property type="match status" value="1"/>
</dbReference>
<organism evidence="3 4">
    <name type="scientific">Periplaneta americana</name>
    <name type="common">American cockroach</name>
    <name type="synonym">Blatta americana</name>
    <dbReference type="NCBI Taxonomy" id="6978"/>
    <lineage>
        <taxon>Eukaryota</taxon>
        <taxon>Metazoa</taxon>
        <taxon>Ecdysozoa</taxon>
        <taxon>Arthropoda</taxon>
        <taxon>Hexapoda</taxon>
        <taxon>Insecta</taxon>
        <taxon>Pterygota</taxon>
        <taxon>Neoptera</taxon>
        <taxon>Polyneoptera</taxon>
        <taxon>Dictyoptera</taxon>
        <taxon>Blattodea</taxon>
        <taxon>Blattoidea</taxon>
        <taxon>Blattidae</taxon>
        <taxon>Blattinae</taxon>
        <taxon>Periplaneta</taxon>
    </lineage>
</organism>
<dbReference type="PANTHER" id="PTHR28358:SF1">
    <property type="entry name" value="TRANSMEMBRANE PROTEIN 127"/>
    <property type="match status" value="1"/>
</dbReference>
<keyword evidence="4" id="KW-1185">Reference proteome</keyword>
<protein>
    <recommendedName>
        <fullName evidence="2">Transmembrane protein 127 transmembrane region domain-containing protein</fullName>
    </recommendedName>
</protein>
<reference evidence="3 4" key="1">
    <citation type="journal article" date="2022" name="Allergy">
        <title>Genome assembly and annotation of Periplaneta americana reveal a comprehensive cockroach allergen profile.</title>
        <authorList>
            <person name="Wang L."/>
            <person name="Xiong Q."/>
            <person name="Saelim N."/>
            <person name="Wang L."/>
            <person name="Nong W."/>
            <person name="Wan A.T."/>
            <person name="Shi M."/>
            <person name="Liu X."/>
            <person name="Cao Q."/>
            <person name="Hui J.H.L."/>
            <person name="Sookrung N."/>
            <person name="Leung T.F."/>
            <person name="Tungtrongchitr A."/>
            <person name="Tsui S.K.W."/>
        </authorList>
    </citation>
    <scope>NUCLEOTIDE SEQUENCE [LARGE SCALE GENOMIC DNA]</scope>
    <source>
        <strain evidence="3">PWHHKU_190912</strain>
    </source>
</reference>
<feature type="non-terminal residue" evidence="3">
    <location>
        <position position="1"/>
    </location>
</feature>
<dbReference type="Proteomes" id="UP001148838">
    <property type="component" value="Unassembled WGS sequence"/>
</dbReference>
<keyword evidence="1" id="KW-0472">Membrane</keyword>
<evidence type="ECO:0000313" key="4">
    <source>
        <dbReference type="Proteomes" id="UP001148838"/>
    </source>
</evidence>
<evidence type="ECO:0000259" key="2">
    <source>
        <dbReference type="Pfam" id="PF20517"/>
    </source>
</evidence>
<gene>
    <name evidence="3" type="ORF">ANN_02944</name>
</gene>
<comment type="caution">
    <text evidence="3">The sequence shown here is derived from an EMBL/GenBank/DDBJ whole genome shotgun (WGS) entry which is preliminary data.</text>
</comment>
<evidence type="ECO:0000256" key="1">
    <source>
        <dbReference type="SAM" id="Phobius"/>
    </source>
</evidence>
<keyword evidence="1" id="KW-0812">Transmembrane</keyword>
<feature type="domain" description="Transmembrane protein 127 transmembrane region" evidence="2">
    <location>
        <begin position="103"/>
        <end position="159"/>
    </location>
</feature>
<dbReference type="InterPro" id="IPR033331">
    <property type="entry name" value="TMEM127"/>
</dbReference>
<proteinExistence type="predicted"/>
<sequence length="208" mass="23489">NIQMMYNPTYFPRQRWHLPKEQERNFVAAFFHMATIALTCTSLAQLGWFRLRGGQCTPHLAVYQFFSFGYFDTVDRQTDLQFRAREVVSSPVPIQYHLPSGLLWVVAIIGVCYDITTHLEAVMQNLNPTSEIQVSYEYGCYTITAAGAVAVCATACNLLQHHSPIEDVQRRRLVDDWDGIETFSVVGGGLRGLDTPLESMPPPPPYSP</sequence>
<dbReference type="EMBL" id="JAJSOF020000001">
    <property type="protein sequence ID" value="KAJ4451481.1"/>
    <property type="molecule type" value="Genomic_DNA"/>
</dbReference>
<dbReference type="InterPro" id="IPR046795">
    <property type="entry name" value="TMEM127_TM"/>
</dbReference>
<name>A0ABQ8TXN7_PERAM</name>
<accession>A0ABQ8TXN7</accession>
<feature type="transmembrane region" description="Helical" evidence="1">
    <location>
        <begin position="26"/>
        <end position="49"/>
    </location>
</feature>
<keyword evidence="1" id="KW-1133">Transmembrane helix</keyword>